<dbReference type="Proteomes" id="UP001163046">
    <property type="component" value="Unassembled WGS sequence"/>
</dbReference>
<sequence>MVIIQPSGAIATVPQGYPLAGQQPVYFPQQHVQMQQHVPMQQPAYWAVPSGSNPAGTVAMPYAGATGQGHVQLATKDQDRPPPYSYMQTGNAPPSASSGGAPSEAVTVDM</sequence>
<accession>A0A9W9ZHD0</accession>
<keyword evidence="3" id="KW-1185">Reference proteome</keyword>
<gene>
    <name evidence="2" type="ORF">OS493_039336</name>
</gene>
<comment type="caution">
    <text evidence="2">The sequence shown here is derived from an EMBL/GenBank/DDBJ whole genome shotgun (WGS) entry which is preliminary data.</text>
</comment>
<protein>
    <submittedName>
        <fullName evidence="2">Uncharacterized protein</fullName>
    </submittedName>
</protein>
<organism evidence="2 3">
    <name type="scientific">Desmophyllum pertusum</name>
    <dbReference type="NCBI Taxonomy" id="174260"/>
    <lineage>
        <taxon>Eukaryota</taxon>
        <taxon>Metazoa</taxon>
        <taxon>Cnidaria</taxon>
        <taxon>Anthozoa</taxon>
        <taxon>Hexacorallia</taxon>
        <taxon>Scleractinia</taxon>
        <taxon>Caryophylliina</taxon>
        <taxon>Caryophylliidae</taxon>
        <taxon>Desmophyllum</taxon>
    </lineage>
</organism>
<evidence type="ECO:0000313" key="3">
    <source>
        <dbReference type="Proteomes" id="UP001163046"/>
    </source>
</evidence>
<proteinExistence type="predicted"/>
<dbReference type="AlphaFoldDB" id="A0A9W9ZHD0"/>
<name>A0A9W9ZHD0_9CNID</name>
<evidence type="ECO:0000256" key="1">
    <source>
        <dbReference type="SAM" id="MobiDB-lite"/>
    </source>
</evidence>
<dbReference type="EMBL" id="MU826052">
    <property type="protein sequence ID" value="KAJ7381727.1"/>
    <property type="molecule type" value="Genomic_DNA"/>
</dbReference>
<reference evidence="2" key="1">
    <citation type="submission" date="2023-01" db="EMBL/GenBank/DDBJ databases">
        <title>Genome assembly of the deep-sea coral Lophelia pertusa.</title>
        <authorList>
            <person name="Herrera S."/>
            <person name="Cordes E."/>
        </authorList>
    </citation>
    <scope>NUCLEOTIDE SEQUENCE</scope>
    <source>
        <strain evidence="2">USNM1676648</strain>
        <tissue evidence="2">Polyp</tissue>
    </source>
</reference>
<evidence type="ECO:0000313" key="2">
    <source>
        <dbReference type="EMBL" id="KAJ7381727.1"/>
    </source>
</evidence>
<feature type="region of interest" description="Disordered" evidence="1">
    <location>
        <begin position="69"/>
        <end position="110"/>
    </location>
</feature>
<feature type="compositionally biased region" description="Low complexity" evidence="1">
    <location>
        <begin position="90"/>
        <end position="103"/>
    </location>
</feature>